<evidence type="ECO:0000313" key="7">
    <source>
        <dbReference type="EMBL" id="AJE47374.1"/>
    </source>
</evidence>
<dbReference type="AlphaFoldDB" id="A0A0B5DWE6"/>
<evidence type="ECO:0000313" key="8">
    <source>
        <dbReference type="Proteomes" id="UP000031521"/>
    </source>
</evidence>
<dbReference type="InterPro" id="IPR030923">
    <property type="entry name" value="LptG"/>
</dbReference>
<proteinExistence type="predicted"/>
<evidence type="ECO:0000256" key="6">
    <source>
        <dbReference type="SAM" id="Phobius"/>
    </source>
</evidence>
<dbReference type="PANTHER" id="PTHR33529:SF2">
    <property type="entry name" value="LIPOPOLYSACCHARIDE EXPORT SYSTEM PERMEASE PROTEIN LPTG"/>
    <property type="match status" value="1"/>
</dbReference>
<evidence type="ECO:0000256" key="3">
    <source>
        <dbReference type="ARBA" id="ARBA00022692"/>
    </source>
</evidence>
<feature type="transmembrane region" description="Helical" evidence="6">
    <location>
        <begin position="60"/>
        <end position="79"/>
    </location>
</feature>
<evidence type="ECO:0000256" key="4">
    <source>
        <dbReference type="ARBA" id="ARBA00022989"/>
    </source>
</evidence>
<keyword evidence="2" id="KW-1003">Cell membrane</keyword>
<comment type="subcellular location">
    <subcellularLocation>
        <location evidence="1">Cell membrane</location>
        <topology evidence="1">Multi-pass membrane protein</topology>
    </subcellularLocation>
</comment>
<evidence type="ECO:0000256" key="1">
    <source>
        <dbReference type="ARBA" id="ARBA00004651"/>
    </source>
</evidence>
<dbReference type="RefSeq" id="WP_043869960.1">
    <property type="nucleotide sequence ID" value="NZ_CP004393.1"/>
</dbReference>
<dbReference type="Proteomes" id="UP000031521">
    <property type="component" value="Chromosome"/>
</dbReference>
<organism evidence="7 8">
    <name type="scientific">Celeribacter indicus</name>
    <dbReference type="NCBI Taxonomy" id="1208324"/>
    <lineage>
        <taxon>Bacteria</taxon>
        <taxon>Pseudomonadati</taxon>
        <taxon>Pseudomonadota</taxon>
        <taxon>Alphaproteobacteria</taxon>
        <taxon>Rhodobacterales</taxon>
        <taxon>Roseobacteraceae</taxon>
        <taxon>Celeribacter</taxon>
    </lineage>
</organism>
<keyword evidence="3 6" id="KW-0812">Transmembrane</keyword>
<dbReference type="Pfam" id="PF03739">
    <property type="entry name" value="LptF_LptG"/>
    <property type="match status" value="1"/>
</dbReference>
<dbReference type="HOGENOM" id="CLU_028799_2_0_5"/>
<reference evidence="7 8" key="1">
    <citation type="journal article" date="2014" name="Int. J. Syst. Evol. Microbiol.">
        <title>Celeribacter indicus sp. nov., a polycyclic aromatic hydrocarbon-degrading bacterium from deep-sea sediment and reclassification of Huaishuia halophila as Celeribacter halophilus comb. nov.</title>
        <authorList>
            <person name="Lai Q."/>
            <person name="Cao J."/>
            <person name="Yuan J."/>
            <person name="Li F."/>
            <person name="Shao Z."/>
        </authorList>
    </citation>
    <scope>NUCLEOTIDE SEQUENCE [LARGE SCALE GENOMIC DNA]</scope>
    <source>
        <strain evidence="7">P73</strain>
    </source>
</reference>
<feature type="transmembrane region" description="Helical" evidence="6">
    <location>
        <begin position="311"/>
        <end position="332"/>
    </location>
</feature>
<keyword evidence="5 6" id="KW-0472">Membrane</keyword>
<dbReference type="InterPro" id="IPR005495">
    <property type="entry name" value="LptG/LptF_permease"/>
</dbReference>
<dbReference type="KEGG" id="cid:P73_2659"/>
<evidence type="ECO:0000256" key="5">
    <source>
        <dbReference type="ARBA" id="ARBA00023136"/>
    </source>
</evidence>
<feature type="transmembrane region" description="Helical" evidence="6">
    <location>
        <begin position="282"/>
        <end position="299"/>
    </location>
</feature>
<keyword evidence="8" id="KW-1185">Reference proteome</keyword>
<dbReference type="GO" id="GO:0043190">
    <property type="term" value="C:ATP-binding cassette (ABC) transporter complex"/>
    <property type="evidence" value="ECO:0007669"/>
    <property type="project" value="InterPro"/>
</dbReference>
<dbReference type="GO" id="GO:0015920">
    <property type="term" value="P:lipopolysaccharide transport"/>
    <property type="evidence" value="ECO:0007669"/>
    <property type="project" value="TreeGrafter"/>
</dbReference>
<dbReference type="EMBL" id="CP004393">
    <property type="protein sequence ID" value="AJE47374.1"/>
    <property type="molecule type" value="Genomic_DNA"/>
</dbReference>
<protein>
    <submittedName>
        <fullName evidence="7">Permease YjgP/YjgQ family protein</fullName>
    </submittedName>
</protein>
<dbReference type="OrthoDB" id="9798468at2"/>
<name>A0A0B5DWE6_9RHOB</name>
<dbReference type="NCBIfam" id="TIGR04408">
    <property type="entry name" value="LptG_lptG"/>
    <property type="match status" value="1"/>
</dbReference>
<accession>A0A0B5DWE6</accession>
<dbReference type="PANTHER" id="PTHR33529">
    <property type="entry name" value="SLR0882 PROTEIN-RELATED"/>
    <property type="match status" value="1"/>
</dbReference>
<evidence type="ECO:0000256" key="2">
    <source>
        <dbReference type="ARBA" id="ARBA00022475"/>
    </source>
</evidence>
<feature type="transmembrane region" description="Helical" evidence="6">
    <location>
        <begin position="338"/>
        <end position="360"/>
    </location>
</feature>
<keyword evidence="4 6" id="KW-1133">Transmembrane helix</keyword>
<sequence length="365" mass="39895">MRLDLYFARRFLRALLMTLGIFCGLILMIETVDIIRDFAADGITAAQSLNLALLRLPTTIYGFLPIIVAIATLIMFLGLARSSELVVARAAGRSAMRSLLPPVAVAFLFGVVTVAVLNPIAATTERRYEERENLYLDGDRQIFSVSDEGLWLREGTASGQMVIRATRANLDGSALHDVTFLGFSTGGLPLYRIEAQEARIADGQWHLREAKRWPLEGAANPEAAATQSRELTLTTSLTLEEIQDRFGVPAAVAIWDMPDHIARLEGAGFSARAYKMWLQSELALPLSFVAMVLIGAGFTMRHTRLGRTSTLVLTAIILAFGFYFLRSFSIVLGENGMLPIALAAWAPPVAVIFASLALLLHLEDG</sequence>
<dbReference type="GO" id="GO:0055085">
    <property type="term" value="P:transmembrane transport"/>
    <property type="evidence" value="ECO:0007669"/>
    <property type="project" value="InterPro"/>
</dbReference>
<gene>
    <name evidence="7" type="ORF">P73_2659</name>
</gene>
<dbReference type="STRING" id="1208324.P73_2659"/>
<feature type="transmembrane region" description="Helical" evidence="6">
    <location>
        <begin position="12"/>
        <end position="29"/>
    </location>
</feature>
<feature type="transmembrane region" description="Helical" evidence="6">
    <location>
        <begin position="99"/>
        <end position="121"/>
    </location>
</feature>